<feature type="compositionally biased region" description="Polar residues" evidence="1">
    <location>
        <begin position="370"/>
        <end position="382"/>
    </location>
</feature>
<proteinExistence type="predicted"/>
<evidence type="ECO:0000256" key="2">
    <source>
        <dbReference type="SAM" id="SignalP"/>
    </source>
</evidence>
<reference evidence="3" key="1">
    <citation type="journal article" date="2020" name="Stud. Mycol.">
        <title>101 Dothideomycetes genomes: a test case for predicting lifestyles and emergence of pathogens.</title>
        <authorList>
            <person name="Haridas S."/>
            <person name="Albert R."/>
            <person name="Binder M."/>
            <person name="Bloem J."/>
            <person name="Labutti K."/>
            <person name="Salamov A."/>
            <person name="Andreopoulos B."/>
            <person name="Baker S."/>
            <person name="Barry K."/>
            <person name="Bills G."/>
            <person name="Bluhm B."/>
            <person name="Cannon C."/>
            <person name="Castanera R."/>
            <person name="Culley D."/>
            <person name="Daum C."/>
            <person name="Ezra D."/>
            <person name="Gonzalez J."/>
            <person name="Henrissat B."/>
            <person name="Kuo A."/>
            <person name="Liang C."/>
            <person name="Lipzen A."/>
            <person name="Lutzoni F."/>
            <person name="Magnuson J."/>
            <person name="Mondo S."/>
            <person name="Nolan M."/>
            <person name="Ohm R."/>
            <person name="Pangilinan J."/>
            <person name="Park H.-J."/>
            <person name="Ramirez L."/>
            <person name="Alfaro M."/>
            <person name="Sun H."/>
            <person name="Tritt A."/>
            <person name="Yoshinaga Y."/>
            <person name="Zwiers L.-H."/>
            <person name="Turgeon B."/>
            <person name="Goodwin S."/>
            <person name="Spatafora J."/>
            <person name="Crous P."/>
            <person name="Grigoriev I."/>
        </authorList>
    </citation>
    <scope>NUCLEOTIDE SEQUENCE</scope>
    <source>
        <strain evidence="3">SCOH1-5</strain>
    </source>
</reference>
<evidence type="ECO:0000313" key="4">
    <source>
        <dbReference type="Proteomes" id="UP000799539"/>
    </source>
</evidence>
<keyword evidence="2" id="KW-0732">Signal</keyword>
<protein>
    <recommendedName>
        <fullName evidence="5">1,3-beta-glucanosyltransferase</fullName>
    </recommendedName>
</protein>
<evidence type="ECO:0000256" key="1">
    <source>
        <dbReference type="SAM" id="MobiDB-lite"/>
    </source>
</evidence>
<dbReference type="Proteomes" id="UP000799539">
    <property type="component" value="Unassembled WGS sequence"/>
</dbReference>
<dbReference type="AlphaFoldDB" id="A0A6A6FKS5"/>
<keyword evidence="4" id="KW-1185">Reference proteome</keyword>
<accession>A0A6A6FKS5</accession>
<evidence type="ECO:0000313" key="3">
    <source>
        <dbReference type="EMBL" id="KAF2214047.1"/>
    </source>
</evidence>
<name>A0A6A6FKS5_9PEZI</name>
<organism evidence="3 4">
    <name type="scientific">Cercospora zeae-maydis SCOH1-5</name>
    <dbReference type="NCBI Taxonomy" id="717836"/>
    <lineage>
        <taxon>Eukaryota</taxon>
        <taxon>Fungi</taxon>
        <taxon>Dikarya</taxon>
        <taxon>Ascomycota</taxon>
        <taxon>Pezizomycotina</taxon>
        <taxon>Dothideomycetes</taxon>
        <taxon>Dothideomycetidae</taxon>
        <taxon>Mycosphaerellales</taxon>
        <taxon>Mycosphaerellaceae</taxon>
        <taxon>Cercospora</taxon>
    </lineage>
</organism>
<feature type="compositionally biased region" description="Polar residues" evidence="1">
    <location>
        <begin position="307"/>
        <end position="316"/>
    </location>
</feature>
<evidence type="ECO:0008006" key="5">
    <source>
        <dbReference type="Google" id="ProtNLM"/>
    </source>
</evidence>
<feature type="region of interest" description="Disordered" evidence="1">
    <location>
        <begin position="307"/>
        <end position="405"/>
    </location>
</feature>
<feature type="compositionally biased region" description="Low complexity" evidence="1">
    <location>
        <begin position="317"/>
        <end position="329"/>
    </location>
</feature>
<sequence>MLLLMSWALQAVLVSGHAQARRQASPAGATATFDITSSTTTLLQSTAPATTSGSTTAPPCCYFAGWVVERVIGVRGNFWYTESAVQTVATVVSTILDYGDREEVANVSTRYIPADALYTRFGEYGIRTMVFGNEVLSVNSELEALGIPSTLINGLDYAATVVYRAEQSSAYGVEYPTPFLVWNSVQVLYDLTSSCPPAATGNPAAYDIEADGEIEIGRDVEGAYFTDLARSSTYFYVQTLPLDAPQPTMGEYPLPSGAIDRFISIQTSAYPWITDCTPADTPGEPTVHIAVDQLTDTSRVTITMSRLSISTGRSPQPTANTPEAAAAPTLSSATQDAPALPLSRSSAPENASPETLPSSAPSSPERPSPKQNDQNPPDTGSDSPAKAPETGSDPNTASENTQEHEAVPEIATAISLDGSVVSEPGTGIAADVEGATVSDDQFVSASGAPSATAGMGDAIMSGLGQSGTRSNDASYTGPTYTGAATPRMTNVVWVAFLCIMWLARW</sequence>
<dbReference type="OrthoDB" id="3801520at2759"/>
<feature type="compositionally biased region" description="Polar residues" evidence="1">
    <location>
        <begin position="343"/>
        <end position="356"/>
    </location>
</feature>
<dbReference type="EMBL" id="ML992669">
    <property type="protein sequence ID" value="KAF2214047.1"/>
    <property type="molecule type" value="Genomic_DNA"/>
</dbReference>
<feature type="signal peptide" evidence="2">
    <location>
        <begin position="1"/>
        <end position="20"/>
    </location>
</feature>
<gene>
    <name evidence="3" type="ORF">CERZMDRAFT_117161</name>
</gene>
<feature type="chain" id="PRO_5025338743" description="1,3-beta-glucanosyltransferase" evidence="2">
    <location>
        <begin position="21"/>
        <end position="505"/>
    </location>
</feature>